<evidence type="ECO:0000313" key="3">
    <source>
        <dbReference type="EMBL" id="AST92649.1"/>
    </source>
</evidence>
<dbReference type="Gene3D" id="3.40.50.150">
    <property type="entry name" value="Vaccinia Virus protein VP39"/>
    <property type="match status" value="1"/>
</dbReference>
<protein>
    <submittedName>
        <fullName evidence="3">SAM-dependent methyltransferase</fullName>
    </submittedName>
</protein>
<dbReference type="STRING" id="1314751.GCA_001591425_01749"/>
<keyword evidence="1 3" id="KW-0808">Transferase</keyword>
<dbReference type="PANTHER" id="PTHR43861">
    <property type="entry name" value="TRANS-ACONITATE 2-METHYLTRANSFERASE-RELATED"/>
    <property type="match status" value="1"/>
</dbReference>
<dbReference type="InterPro" id="IPR041698">
    <property type="entry name" value="Methyltransf_25"/>
</dbReference>
<dbReference type="GO" id="GO:0032259">
    <property type="term" value="P:methylation"/>
    <property type="evidence" value="ECO:0007669"/>
    <property type="project" value="UniProtKB-KW"/>
</dbReference>
<gene>
    <name evidence="3" type="ORF">BC6307_15785</name>
</gene>
<name>A0A223KT57_9BACI</name>
<dbReference type="GO" id="GO:0008168">
    <property type="term" value="F:methyltransferase activity"/>
    <property type="evidence" value="ECO:0007669"/>
    <property type="project" value="UniProtKB-KW"/>
</dbReference>
<dbReference type="Gene3D" id="2.20.25.110">
    <property type="entry name" value="S-adenosyl-L-methionine-dependent methyltransferases"/>
    <property type="match status" value="1"/>
</dbReference>
<feature type="domain" description="Methyltransferase" evidence="2">
    <location>
        <begin position="42"/>
        <end position="137"/>
    </location>
</feature>
<dbReference type="KEGG" id="bcoh:BC6307_15785"/>
<evidence type="ECO:0000259" key="2">
    <source>
        <dbReference type="Pfam" id="PF13649"/>
    </source>
</evidence>
<accession>A0A223KT57</accession>
<dbReference type="Proteomes" id="UP000215224">
    <property type="component" value="Chromosome"/>
</dbReference>
<sequence>MAYEQFAFIYDKLMEDVPYDQWVTLVGKIKEQYFLNEESFSILDVACGTGELSVRFAKKGWDVTGVDLSEDMLAIANEKAFEAQIPIPFFQQNMAELQGFERQDCIVIFLDSINYLQSEQEVIQTFSSVYDQLKEGGIFLFDVHSAYKINEVFASSTFTLVEDEVSYIWNSFKGEYKNSIEHELTFFVLDEDTDQYERIDELHKQRTYPIEQFQAWLQEIGFSIVSLYGDEPFLPVSDTSERLYFVCKK</sequence>
<dbReference type="SUPFAM" id="SSF53335">
    <property type="entry name" value="S-adenosyl-L-methionine-dependent methyltransferases"/>
    <property type="match status" value="1"/>
</dbReference>
<dbReference type="InterPro" id="IPR029063">
    <property type="entry name" value="SAM-dependent_MTases_sf"/>
</dbReference>
<organism evidence="3 4">
    <name type="scientific">Sutcliffiella cohnii</name>
    <dbReference type="NCBI Taxonomy" id="33932"/>
    <lineage>
        <taxon>Bacteria</taxon>
        <taxon>Bacillati</taxon>
        <taxon>Bacillota</taxon>
        <taxon>Bacilli</taxon>
        <taxon>Bacillales</taxon>
        <taxon>Bacillaceae</taxon>
        <taxon>Sutcliffiella</taxon>
    </lineage>
</organism>
<dbReference type="AlphaFoldDB" id="A0A223KT57"/>
<dbReference type="EMBL" id="CP018866">
    <property type="protein sequence ID" value="AST92649.1"/>
    <property type="molecule type" value="Genomic_DNA"/>
</dbReference>
<evidence type="ECO:0000256" key="1">
    <source>
        <dbReference type="ARBA" id="ARBA00022679"/>
    </source>
</evidence>
<evidence type="ECO:0000313" key="4">
    <source>
        <dbReference type="Proteomes" id="UP000215224"/>
    </source>
</evidence>
<dbReference type="CDD" id="cd02440">
    <property type="entry name" value="AdoMet_MTases"/>
    <property type="match status" value="1"/>
</dbReference>
<dbReference type="RefSeq" id="WP_066414774.1">
    <property type="nucleotide sequence ID" value="NZ_CP018866.1"/>
</dbReference>
<keyword evidence="4" id="KW-1185">Reference proteome</keyword>
<keyword evidence="3" id="KW-0489">Methyltransferase</keyword>
<reference evidence="3 4" key="1">
    <citation type="submission" date="2016-12" db="EMBL/GenBank/DDBJ databases">
        <title>The whole genome sequencing and assembly of Bacillus cohnii DSM 6307T strain.</title>
        <authorList>
            <person name="Lee Y.-J."/>
            <person name="Yi H."/>
            <person name="Bahn Y.-S."/>
            <person name="Kim J.F."/>
            <person name="Lee D.-W."/>
        </authorList>
    </citation>
    <scope>NUCLEOTIDE SEQUENCE [LARGE SCALE GENOMIC DNA]</scope>
    <source>
        <strain evidence="3 4">DSM 6307</strain>
    </source>
</reference>
<proteinExistence type="predicted"/>
<dbReference type="Pfam" id="PF13649">
    <property type="entry name" value="Methyltransf_25"/>
    <property type="match status" value="1"/>
</dbReference>